<dbReference type="CDD" id="cd09881">
    <property type="entry name" value="PIN_VapC4-5_FitB-like"/>
    <property type="match status" value="1"/>
</dbReference>
<evidence type="ECO:0000256" key="2">
    <source>
        <dbReference type="ARBA" id="ARBA00022722"/>
    </source>
</evidence>
<organism evidence="8 9">
    <name type="scientific">Candidatus Acidianus copahuensis</name>
    <dbReference type="NCBI Taxonomy" id="1160895"/>
    <lineage>
        <taxon>Archaea</taxon>
        <taxon>Thermoproteota</taxon>
        <taxon>Thermoprotei</taxon>
        <taxon>Sulfolobales</taxon>
        <taxon>Sulfolobaceae</taxon>
        <taxon>Acidianus</taxon>
    </lineage>
</organism>
<comment type="similarity">
    <text evidence="6">Belongs to the PINc/VapC protein family.</text>
</comment>
<dbReference type="Proteomes" id="UP000024332">
    <property type="component" value="Unassembled WGS sequence"/>
</dbReference>
<dbReference type="GO" id="GO:0046872">
    <property type="term" value="F:metal ion binding"/>
    <property type="evidence" value="ECO:0007669"/>
    <property type="project" value="UniProtKB-KW"/>
</dbReference>
<dbReference type="Gene3D" id="3.40.50.1010">
    <property type="entry name" value="5'-nuclease"/>
    <property type="match status" value="1"/>
</dbReference>
<feature type="domain" description="PIN" evidence="7">
    <location>
        <begin position="5"/>
        <end position="119"/>
    </location>
</feature>
<dbReference type="PANTHER" id="PTHR33653:SF1">
    <property type="entry name" value="RIBONUCLEASE VAPC2"/>
    <property type="match status" value="1"/>
</dbReference>
<evidence type="ECO:0000256" key="1">
    <source>
        <dbReference type="ARBA" id="ARBA00001946"/>
    </source>
</evidence>
<dbReference type="InterPro" id="IPR029060">
    <property type="entry name" value="PIN-like_dom_sf"/>
</dbReference>
<sequence>MECKCLDTDMLIDFLRGKKEAVNYIEKNKGFSLKTTVVNLFELYYGSFLRGKGKEEVDALKDALDILEFRYPEEAGKEFAELSKNGEIIDVRDLLIGVIARENGCTIVTGNAKHFSRINGLKVENYKEIR</sequence>
<name>A0A031LRV7_9CREN</name>
<gene>
    <name evidence="8" type="ORF">CM19_04320</name>
</gene>
<evidence type="ECO:0000256" key="6">
    <source>
        <dbReference type="ARBA" id="ARBA00038093"/>
    </source>
</evidence>
<evidence type="ECO:0000259" key="7">
    <source>
        <dbReference type="Pfam" id="PF01850"/>
    </source>
</evidence>
<keyword evidence="3" id="KW-0479">Metal-binding</keyword>
<dbReference type="Pfam" id="PF01850">
    <property type="entry name" value="PIN"/>
    <property type="match status" value="1"/>
</dbReference>
<keyword evidence="9" id="KW-1185">Reference proteome</keyword>
<evidence type="ECO:0000256" key="5">
    <source>
        <dbReference type="ARBA" id="ARBA00022842"/>
    </source>
</evidence>
<keyword evidence="4" id="KW-0378">Hydrolase</keyword>
<dbReference type="EMBL" id="JFZT01000031">
    <property type="protein sequence ID" value="EZQ10224.1"/>
    <property type="molecule type" value="Genomic_DNA"/>
</dbReference>
<keyword evidence="2" id="KW-0540">Nuclease</keyword>
<dbReference type="GO" id="GO:0004518">
    <property type="term" value="F:nuclease activity"/>
    <property type="evidence" value="ECO:0007669"/>
    <property type="project" value="UniProtKB-KW"/>
</dbReference>
<dbReference type="AlphaFoldDB" id="A0A031LRV7"/>
<dbReference type="GO" id="GO:0016787">
    <property type="term" value="F:hydrolase activity"/>
    <property type="evidence" value="ECO:0007669"/>
    <property type="project" value="UniProtKB-KW"/>
</dbReference>
<dbReference type="PANTHER" id="PTHR33653">
    <property type="entry name" value="RIBONUCLEASE VAPC2"/>
    <property type="match status" value="1"/>
</dbReference>
<reference evidence="8 9" key="1">
    <citation type="submission" date="2014-03" db="EMBL/GenBank/DDBJ databases">
        <title>Draft genome sequence of the novel thermoacidophilic archaea Acidianus copahuensis ALE1 strain, isolated from Copahue volcanic area in Neuquen Argentina.</title>
        <authorList>
            <person name="Urbieta M.S."/>
            <person name="Rascovan N."/>
            <person name="Castro C."/>
            <person name="Revale S."/>
            <person name="Giaveno M.A."/>
            <person name="Vazquez M.P."/>
            <person name="Donati E.R."/>
        </authorList>
    </citation>
    <scope>NUCLEOTIDE SEQUENCE [LARGE SCALE GENOMIC DNA]</scope>
    <source>
        <strain evidence="8 9">ALE1</strain>
    </source>
</reference>
<dbReference type="InterPro" id="IPR050556">
    <property type="entry name" value="Type_II_TA_system_RNase"/>
</dbReference>
<comment type="cofactor">
    <cofactor evidence="1">
        <name>Mg(2+)</name>
        <dbReference type="ChEBI" id="CHEBI:18420"/>
    </cofactor>
</comment>
<dbReference type="InterPro" id="IPR002716">
    <property type="entry name" value="PIN_dom"/>
</dbReference>
<protein>
    <submittedName>
        <fullName evidence="8">Twitching motility protein PilT</fullName>
    </submittedName>
</protein>
<accession>A0A031LRV7</accession>
<keyword evidence="5" id="KW-0460">Magnesium</keyword>
<evidence type="ECO:0000256" key="4">
    <source>
        <dbReference type="ARBA" id="ARBA00022801"/>
    </source>
</evidence>
<dbReference type="RefSeq" id="WP_048099169.1">
    <property type="nucleotide sequence ID" value="NZ_JFZT01000031.1"/>
</dbReference>
<dbReference type="STRING" id="1160895.CM19_04320"/>
<evidence type="ECO:0000313" key="9">
    <source>
        <dbReference type="Proteomes" id="UP000024332"/>
    </source>
</evidence>
<evidence type="ECO:0000313" key="8">
    <source>
        <dbReference type="EMBL" id="EZQ10224.1"/>
    </source>
</evidence>
<proteinExistence type="inferred from homology"/>
<comment type="caution">
    <text evidence="8">The sequence shown here is derived from an EMBL/GenBank/DDBJ whole genome shotgun (WGS) entry which is preliminary data.</text>
</comment>
<evidence type="ECO:0000256" key="3">
    <source>
        <dbReference type="ARBA" id="ARBA00022723"/>
    </source>
</evidence>
<dbReference type="SUPFAM" id="SSF88723">
    <property type="entry name" value="PIN domain-like"/>
    <property type="match status" value="1"/>
</dbReference>